<keyword evidence="5 10" id="KW-0479">Metal-binding</keyword>
<comment type="catalytic activity">
    <reaction evidence="1 10">
        <text>L-glutamyl-[protein] + S-adenosyl-L-methionine = [protein]-L-glutamate 5-O-methyl ester + S-adenosyl-L-homocysteine</text>
        <dbReference type="Rhea" id="RHEA:24452"/>
        <dbReference type="Rhea" id="RHEA-COMP:10208"/>
        <dbReference type="Rhea" id="RHEA-COMP:10311"/>
        <dbReference type="ChEBI" id="CHEBI:29973"/>
        <dbReference type="ChEBI" id="CHEBI:57856"/>
        <dbReference type="ChEBI" id="CHEBI:59789"/>
        <dbReference type="ChEBI" id="CHEBI:82795"/>
    </reaction>
</comment>
<dbReference type="GO" id="GO:0006974">
    <property type="term" value="P:DNA damage response"/>
    <property type="evidence" value="ECO:0007669"/>
    <property type="project" value="TreeGrafter"/>
</dbReference>
<comment type="cofactor">
    <cofactor evidence="10">
        <name>Mn(2+)</name>
        <dbReference type="ChEBI" id="CHEBI:29035"/>
    </cofactor>
    <cofactor evidence="10">
        <name>Ni(2+)</name>
        <dbReference type="ChEBI" id="CHEBI:49786"/>
    </cofactor>
</comment>
<evidence type="ECO:0000313" key="12">
    <source>
        <dbReference type="EMBL" id="VDL57444.1"/>
    </source>
</evidence>
<accession>A0A0R3SJL3</accession>
<keyword evidence="10" id="KW-0808">Transferase</keyword>
<dbReference type="GO" id="GO:0032259">
    <property type="term" value="P:methylation"/>
    <property type="evidence" value="ECO:0007669"/>
    <property type="project" value="UniProtKB-KW"/>
</dbReference>
<dbReference type="EMBL" id="CABIJS010000199">
    <property type="protein sequence ID" value="VUZ46057.1"/>
    <property type="molecule type" value="Genomic_DNA"/>
</dbReference>
<keyword evidence="7 10" id="KW-0464">Manganese</keyword>
<dbReference type="InterPro" id="IPR039763">
    <property type="entry name" value="ARMT1"/>
</dbReference>
<evidence type="ECO:0000313" key="16">
    <source>
        <dbReference type="WBParaSite" id="HDID_0000512801-mRNA-1"/>
    </source>
</evidence>
<dbReference type="Gene3D" id="1.20.930.60">
    <property type="match status" value="1"/>
</dbReference>
<name>A0A0R3SJL3_HYMDI</name>
<dbReference type="GO" id="GO:0051998">
    <property type="term" value="F:protein carboxyl O-methyltransferase activity"/>
    <property type="evidence" value="ECO:0007669"/>
    <property type="project" value="UniProtKB-UniRule"/>
</dbReference>
<dbReference type="InterPro" id="IPR002791">
    <property type="entry name" value="ARMT1-like_metal-bd"/>
</dbReference>
<dbReference type="WBParaSite" id="HDID_0000512801-mRNA-1">
    <property type="protein sequence ID" value="HDID_0000512801-mRNA-1"/>
    <property type="gene ID" value="HDID_0000512801"/>
</dbReference>
<evidence type="ECO:0000256" key="10">
    <source>
        <dbReference type="RuleBase" id="RU367030"/>
    </source>
</evidence>
<evidence type="ECO:0000256" key="5">
    <source>
        <dbReference type="ARBA" id="ARBA00022723"/>
    </source>
</evidence>
<dbReference type="PANTHER" id="PTHR12260">
    <property type="entry name" value="DAMAGE-CONTROL PHOSPHATASE ARMT1"/>
    <property type="match status" value="1"/>
</dbReference>
<reference evidence="13 15" key="3">
    <citation type="submission" date="2019-07" db="EMBL/GenBank/DDBJ databases">
        <authorList>
            <person name="Jastrzebski P J."/>
            <person name="Paukszto L."/>
            <person name="Jastrzebski P J."/>
        </authorList>
    </citation>
    <scope>NUCLEOTIDE SEQUENCE [LARGE SCALE GENOMIC DNA]</scope>
    <source>
        <strain evidence="13 15">WMS-il1</strain>
    </source>
</reference>
<dbReference type="EMBL" id="UYSG01002372">
    <property type="protein sequence ID" value="VDL57444.1"/>
    <property type="molecule type" value="Genomic_DNA"/>
</dbReference>
<dbReference type="OrthoDB" id="541375at2759"/>
<evidence type="ECO:0000256" key="2">
    <source>
        <dbReference type="ARBA" id="ARBA00001326"/>
    </source>
</evidence>
<dbReference type="EC" id="3.1.3.-" evidence="10"/>
<dbReference type="GO" id="GO:0005634">
    <property type="term" value="C:nucleus"/>
    <property type="evidence" value="ECO:0007669"/>
    <property type="project" value="TreeGrafter"/>
</dbReference>
<dbReference type="Proteomes" id="UP000321570">
    <property type="component" value="Unassembled WGS sequence"/>
</dbReference>
<dbReference type="PANTHER" id="PTHR12260:SF6">
    <property type="entry name" value="DAMAGE-CONTROL PHOSPHATASE ARMT1"/>
    <property type="match status" value="1"/>
</dbReference>
<comment type="catalytic activity">
    <reaction evidence="9 10">
        <text>beta-D-fructose 6-phosphate = dihydroxyacetone + D-glyceraldehyde 3-phosphate</text>
        <dbReference type="Rhea" id="RHEA:28002"/>
        <dbReference type="ChEBI" id="CHEBI:16016"/>
        <dbReference type="ChEBI" id="CHEBI:57634"/>
        <dbReference type="ChEBI" id="CHEBI:59776"/>
    </reaction>
</comment>
<protein>
    <recommendedName>
        <fullName evidence="10">Sugar phosphate phosphatase</fullName>
        <ecNumber evidence="10">2.1.1.-</ecNumber>
        <ecNumber evidence="10">3.1.3.-</ecNumber>
    </recommendedName>
</protein>
<evidence type="ECO:0000256" key="9">
    <source>
        <dbReference type="ARBA" id="ARBA00048809"/>
    </source>
</evidence>
<evidence type="ECO:0000313" key="13">
    <source>
        <dbReference type="EMBL" id="VUZ46057.1"/>
    </source>
</evidence>
<keyword evidence="6 10" id="KW-0378">Hydrolase</keyword>
<evidence type="ECO:0000259" key="11">
    <source>
        <dbReference type="Pfam" id="PF01937"/>
    </source>
</evidence>
<dbReference type="Proteomes" id="UP000274504">
    <property type="component" value="Unassembled WGS sequence"/>
</dbReference>
<evidence type="ECO:0000256" key="4">
    <source>
        <dbReference type="ARBA" id="ARBA00022596"/>
    </source>
</evidence>
<dbReference type="EC" id="2.1.1.-" evidence="10"/>
<proteinExistence type="inferred from homology"/>
<evidence type="ECO:0000256" key="7">
    <source>
        <dbReference type="ARBA" id="ARBA00023211"/>
    </source>
</evidence>
<keyword evidence="4" id="KW-0533">Nickel</keyword>
<dbReference type="InterPro" id="IPR036075">
    <property type="entry name" value="ARMT-1-like_metal-bd_sf"/>
</dbReference>
<evidence type="ECO:0000313" key="15">
    <source>
        <dbReference type="Proteomes" id="UP000321570"/>
    </source>
</evidence>
<evidence type="ECO:0000313" key="14">
    <source>
        <dbReference type="Proteomes" id="UP000274504"/>
    </source>
</evidence>
<evidence type="ECO:0000256" key="6">
    <source>
        <dbReference type="ARBA" id="ARBA00022801"/>
    </source>
</evidence>
<dbReference type="GO" id="GO:0016791">
    <property type="term" value="F:phosphatase activity"/>
    <property type="evidence" value="ECO:0007669"/>
    <property type="project" value="TreeGrafter"/>
</dbReference>
<evidence type="ECO:0000256" key="3">
    <source>
        <dbReference type="ARBA" id="ARBA00009519"/>
    </source>
</evidence>
<dbReference type="AlphaFoldDB" id="A0A0R3SJL3"/>
<gene>
    <name evidence="12" type="ORF">HDID_LOCUS5126</name>
    <name evidence="13" type="ORF">WMSIL1_LOCUS5951</name>
</gene>
<comment type="catalytic activity">
    <reaction evidence="2 10">
        <text>beta-D-fructose 1-phosphate + H2O = D-fructose + phosphate</text>
        <dbReference type="Rhea" id="RHEA:35603"/>
        <dbReference type="ChEBI" id="CHEBI:15377"/>
        <dbReference type="ChEBI" id="CHEBI:37721"/>
        <dbReference type="ChEBI" id="CHEBI:43474"/>
        <dbReference type="ChEBI" id="CHEBI:138881"/>
    </reaction>
</comment>
<reference evidence="12 14" key="2">
    <citation type="submission" date="2018-11" db="EMBL/GenBank/DDBJ databases">
        <authorList>
            <consortium name="Pathogen Informatics"/>
        </authorList>
    </citation>
    <scope>NUCLEOTIDE SEQUENCE [LARGE SCALE GENOMIC DNA]</scope>
</reference>
<evidence type="ECO:0000256" key="8">
    <source>
        <dbReference type="ARBA" id="ARBA00045980"/>
    </source>
</evidence>
<keyword evidence="15" id="KW-1185">Reference proteome</keyword>
<sequence length="443" mass="50973">MPVFDLPPMLNATNSNFALATIKDRLPVILVKTLDDLYRFKEKFGNPHTDYEDVKFVISEIAKLRYELMTNKPFAELTPESIADDIDVYNEVIQNYTKAKLHWFNAPWLFVECYMYRRINNIAYNCGLPSLDMFQERKIAIFTNCLPTLVSMCECLDETINSSHSKPCLEDLKFFLLCSLWSNEVDLSMQVGETECDTHIGASQLKEDIASKTFNQMVVNDLVQVTARWPLNDPSRTVVIVTDNTSPEIFADLVLGEFLLSCGLAESVIFMPKRLPWFVSDVTARDFDWLLKCRDVPGSLENLAKIRPWLERWSQRFCDGSFSTEVHGFWTLPFGYNEMKPRAPDLYHRLTAECSVVIFKGDLNYRKLLEDRSWAPDSERDKVTAFGRCFPPDIGEGSSLMMTLRVAKADVAVGLTPERLQEVRARDPQWWVKGLFGFIQIIR</sequence>
<organism evidence="16">
    <name type="scientific">Hymenolepis diminuta</name>
    <name type="common">Rat tapeworm</name>
    <dbReference type="NCBI Taxonomy" id="6216"/>
    <lineage>
        <taxon>Eukaryota</taxon>
        <taxon>Metazoa</taxon>
        <taxon>Spiralia</taxon>
        <taxon>Lophotrochozoa</taxon>
        <taxon>Platyhelminthes</taxon>
        <taxon>Cestoda</taxon>
        <taxon>Eucestoda</taxon>
        <taxon>Cyclophyllidea</taxon>
        <taxon>Hymenolepididae</taxon>
        <taxon>Hymenolepis</taxon>
    </lineage>
</organism>
<comment type="domain">
    <text evidence="10">Subfamily III proteins have a conserved RTxK motif about 40-50 residues from the C-terminus; the threonine may be replaced by serine or cysteine.</text>
</comment>
<evidence type="ECO:0000256" key="1">
    <source>
        <dbReference type="ARBA" id="ARBA00000807"/>
    </source>
</evidence>
<keyword evidence="10" id="KW-0489">Methyltransferase</keyword>
<dbReference type="Pfam" id="PF01937">
    <property type="entry name" value="ARMT1-like_dom"/>
    <property type="match status" value="1"/>
</dbReference>
<dbReference type="Gene3D" id="3.40.50.10880">
    <property type="entry name" value="Uncharacterised protein PF01937, DUF89, domain 3"/>
    <property type="match status" value="1"/>
</dbReference>
<comment type="similarity">
    <text evidence="3 10">Belongs to the damage-control phosphatase family. Sugar phosphate phosphatase III subfamily.</text>
</comment>
<dbReference type="GO" id="GO:0046872">
    <property type="term" value="F:metal ion binding"/>
    <property type="evidence" value="ECO:0007669"/>
    <property type="project" value="UniProtKB-UniRule"/>
</dbReference>
<dbReference type="SUPFAM" id="SSF111321">
    <property type="entry name" value="AF1104-like"/>
    <property type="match status" value="1"/>
</dbReference>
<dbReference type="STRING" id="6216.A0A0R3SJL3"/>
<comment type="function">
    <text evidence="8 10">Metal-dependent phosphatase that shows phosphatase activity against several substrates, including fructose-1-phosphate and fructose-6-phosphate. Its preference for fructose-1-phosphate, a strong glycating agent that causes DNA damage rather than a canonical yeast metabolite, suggests a damage-control function in hexose phosphate metabolism. Has also been shown to have O-methyltransferase activity that methylates glutamate residues of target proteins to form gamma-glutamyl methyl ester residues. Possibly methylates PCNA, suggesting it is involved in the DNA damage response.</text>
</comment>
<feature type="domain" description="Damage-control phosphatase ARMT1-like metal-binding" evidence="11">
    <location>
        <begin position="21"/>
        <end position="418"/>
    </location>
</feature>
<reference evidence="16" key="1">
    <citation type="submission" date="2017-02" db="UniProtKB">
        <authorList>
            <consortium name="WormBaseParasite"/>
        </authorList>
    </citation>
    <scope>IDENTIFICATION</scope>
</reference>